<dbReference type="Pfam" id="PF04307">
    <property type="entry name" value="YdjM"/>
    <property type="match status" value="1"/>
</dbReference>
<proteinExistence type="predicted"/>
<feature type="transmembrane region" description="Helical" evidence="1">
    <location>
        <begin position="160"/>
        <end position="180"/>
    </location>
</feature>
<dbReference type="GO" id="GO:0016787">
    <property type="term" value="F:hydrolase activity"/>
    <property type="evidence" value="ECO:0007669"/>
    <property type="project" value="UniProtKB-KW"/>
</dbReference>
<protein>
    <submittedName>
        <fullName evidence="2">Metal-dependent hydrolase</fullName>
    </submittedName>
</protein>
<accession>A0ABR8T202</accession>
<comment type="caution">
    <text evidence="2">The sequence shown here is derived from an EMBL/GenBank/DDBJ whole genome shotgun (WGS) entry which is preliminary data.</text>
</comment>
<reference evidence="2 3" key="1">
    <citation type="submission" date="2020-08" db="EMBL/GenBank/DDBJ databases">
        <title>A Genomic Blueprint of the Chicken Gut Microbiome.</title>
        <authorList>
            <person name="Gilroy R."/>
            <person name="Ravi A."/>
            <person name="Getino M."/>
            <person name="Pursley I."/>
            <person name="Horton D.L."/>
            <person name="Alikhan N.-F."/>
            <person name="Baker D."/>
            <person name="Gharbi K."/>
            <person name="Hall N."/>
            <person name="Watson M."/>
            <person name="Adriaenssens E.M."/>
            <person name="Foster-Nyarko E."/>
            <person name="Jarju S."/>
            <person name="Secka A."/>
            <person name="Antonio M."/>
            <person name="Oren A."/>
            <person name="Chaudhuri R."/>
            <person name="La Ragione R.M."/>
            <person name="Hildebrand F."/>
            <person name="Pallen M.J."/>
        </authorList>
    </citation>
    <scope>NUCLEOTIDE SEQUENCE [LARGE SCALE GENOMIC DNA]</scope>
    <source>
        <strain evidence="2 3">Sa2BVA9</strain>
    </source>
</reference>
<dbReference type="Proteomes" id="UP000608071">
    <property type="component" value="Unassembled WGS sequence"/>
</dbReference>
<gene>
    <name evidence="2" type="ORF">H9647_16355</name>
</gene>
<keyword evidence="1" id="KW-0472">Membrane</keyword>
<keyword evidence="1" id="KW-1133">Transmembrane helix</keyword>
<feature type="transmembrane region" description="Helical" evidence="1">
    <location>
        <begin position="94"/>
        <end position="116"/>
    </location>
</feature>
<feature type="transmembrane region" description="Helical" evidence="1">
    <location>
        <begin position="128"/>
        <end position="154"/>
    </location>
</feature>
<feature type="transmembrane region" description="Helical" evidence="1">
    <location>
        <begin position="70"/>
        <end position="88"/>
    </location>
</feature>
<dbReference type="RefSeq" id="WP_191801930.1">
    <property type="nucleotide sequence ID" value="NZ_JACSQL010000008.1"/>
</dbReference>
<keyword evidence="3" id="KW-1185">Reference proteome</keyword>
<dbReference type="InterPro" id="IPR007404">
    <property type="entry name" value="YdjM-like"/>
</dbReference>
<dbReference type="InterPro" id="IPR053170">
    <property type="entry name" value="Transcription_regulator"/>
</dbReference>
<dbReference type="EMBL" id="JACSQL010000008">
    <property type="protein sequence ID" value="MBD7969634.1"/>
    <property type="molecule type" value="Genomic_DNA"/>
</dbReference>
<evidence type="ECO:0000313" key="2">
    <source>
        <dbReference type="EMBL" id="MBD7969634.1"/>
    </source>
</evidence>
<evidence type="ECO:0000256" key="1">
    <source>
        <dbReference type="SAM" id="Phobius"/>
    </source>
</evidence>
<sequence length="329" mass="37669">MDTATHFVMGFGLAGLSFVDPVVASNPELAVAVMIGTVAGSQAPDIDTVLRIKKNNASYIRNHRGITHSIPFLFIWTALITAVISLLFRDIPILHVALWTGIAVCVHVFTDVFNTYGTQAMRPFTEKWISWNIIHIFDPVLFTTHVIAILFWFFGIFDPAPTFIVLYSFLALYYVWRTLVHYSKTKQVRKMDTSSVPEDKYYVIPTIHLNRWHVVKAHKDGSYEIGKLDGHLLVWSKHAVSSDHPAVEISKSHPDIQAFLYFTSFAVAEVEELSFGYFVRWGDVRYRHRKQYPFVACMVMDKNYEPISTYVGWLSEDKMEKKLSLGSHI</sequence>
<evidence type="ECO:0000313" key="3">
    <source>
        <dbReference type="Proteomes" id="UP000608071"/>
    </source>
</evidence>
<keyword evidence="1" id="KW-0812">Transmembrane</keyword>
<name>A0ABR8T202_9BACL</name>
<organism evidence="2 3">
    <name type="scientific">Paenibacillus gallinarum</name>
    <dbReference type="NCBI Taxonomy" id="2762232"/>
    <lineage>
        <taxon>Bacteria</taxon>
        <taxon>Bacillati</taxon>
        <taxon>Bacillota</taxon>
        <taxon>Bacilli</taxon>
        <taxon>Bacillales</taxon>
        <taxon>Paenibacillaceae</taxon>
        <taxon>Paenibacillus</taxon>
    </lineage>
</organism>
<dbReference type="PANTHER" id="PTHR40031:SF1">
    <property type="entry name" value="MEMBRANE-BOUND METAL-DEPENDENT HYDROLASE"/>
    <property type="match status" value="1"/>
</dbReference>
<dbReference type="PANTHER" id="PTHR40031">
    <property type="entry name" value="HYPOTHETICAL MEMBRANE SPANNING PROTEIN"/>
    <property type="match status" value="1"/>
</dbReference>
<keyword evidence="2" id="KW-0378">Hydrolase</keyword>